<proteinExistence type="predicted"/>
<evidence type="ECO:0000313" key="2">
    <source>
        <dbReference type="Proteomes" id="UP000566995"/>
    </source>
</evidence>
<gene>
    <name evidence="1" type="ORF">HNP46_006047</name>
</gene>
<sequence>MDGYFDSDFSRVTREHYITGMPALNWPCSGTSTGDWHSLNFWGETFRIALAGIQFPDTRQYLNEIGVYNATEEFKRQRLDIQGKTIWMADHRRAAADLMIKQAALGKHHNMVSLADWFPSEDAFQGAIDVITLATPMLPTEQGDLIDRWLEEERVNFRR</sequence>
<dbReference type="EMBL" id="JACHLI010000036">
    <property type="protein sequence ID" value="MBB4867136.1"/>
    <property type="molecule type" value="Genomic_DNA"/>
</dbReference>
<dbReference type="AlphaFoldDB" id="A0A7W7KR27"/>
<dbReference type="Proteomes" id="UP000566995">
    <property type="component" value="Unassembled WGS sequence"/>
</dbReference>
<dbReference type="RefSeq" id="WP_184596365.1">
    <property type="nucleotide sequence ID" value="NZ_JACHLI010000036.1"/>
</dbReference>
<accession>A0A7W7KR27</accession>
<organism evidence="1 2">
    <name type="scientific">Pseudomonas nitroreducens</name>
    <dbReference type="NCBI Taxonomy" id="46680"/>
    <lineage>
        <taxon>Bacteria</taxon>
        <taxon>Pseudomonadati</taxon>
        <taxon>Pseudomonadota</taxon>
        <taxon>Gammaproteobacteria</taxon>
        <taxon>Pseudomonadales</taxon>
        <taxon>Pseudomonadaceae</taxon>
        <taxon>Pseudomonas</taxon>
    </lineage>
</organism>
<comment type="caution">
    <text evidence="1">The sequence shown here is derived from an EMBL/GenBank/DDBJ whole genome shotgun (WGS) entry which is preliminary data.</text>
</comment>
<name>A0A7W7KR27_PSENT</name>
<evidence type="ECO:0000313" key="1">
    <source>
        <dbReference type="EMBL" id="MBB4867136.1"/>
    </source>
</evidence>
<reference evidence="1 2" key="1">
    <citation type="submission" date="2020-08" db="EMBL/GenBank/DDBJ databases">
        <title>Functional genomics of gut bacteria from endangered species of beetles.</title>
        <authorList>
            <person name="Carlos-Shanley C."/>
        </authorList>
    </citation>
    <scope>NUCLEOTIDE SEQUENCE [LARGE SCALE GENOMIC DNA]</scope>
    <source>
        <strain evidence="1 2">S00179</strain>
    </source>
</reference>
<protein>
    <submittedName>
        <fullName evidence="1">Uncharacterized protein</fullName>
    </submittedName>
</protein>